<dbReference type="OrthoDB" id="9807959at2"/>
<dbReference type="AlphaFoldDB" id="A0A2P8VMT0"/>
<dbReference type="InterPro" id="IPR031807">
    <property type="entry name" value="HicB-like"/>
</dbReference>
<dbReference type="Gene3D" id="1.10.1220.10">
    <property type="entry name" value="Met repressor-like"/>
    <property type="match status" value="1"/>
</dbReference>
<organism evidence="2 3">
    <name type="scientific">Siccibacter turicensis</name>
    <dbReference type="NCBI Taxonomy" id="357233"/>
    <lineage>
        <taxon>Bacteria</taxon>
        <taxon>Pseudomonadati</taxon>
        <taxon>Pseudomonadota</taxon>
        <taxon>Gammaproteobacteria</taxon>
        <taxon>Enterobacterales</taxon>
        <taxon>Enterobacteriaceae</taxon>
        <taxon>Siccibacter</taxon>
    </lineage>
</organism>
<sequence length="135" mass="14850">MKFPLYLHQTDSGSFSGFVPDIIGCLFAGDTIDEAISEAHSAIDAHLEYTAEQGLPIPEAQSITAHLKDEACQGGIWAFADIDIAKYDGKAVKLNITLPQNLLNKIDRYVGEHREFGSRSGFIAELARRELRKTA</sequence>
<evidence type="ECO:0000313" key="3">
    <source>
        <dbReference type="Proteomes" id="UP000240212"/>
    </source>
</evidence>
<dbReference type="Gene3D" id="3.30.160.250">
    <property type="match status" value="1"/>
</dbReference>
<dbReference type="PANTHER" id="PTHR34504:SF2">
    <property type="entry name" value="UPF0150 PROTEIN SSL0259"/>
    <property type="match status" value="1"/>
</dbReference>
<dbReference type="GO" id="GO:0006355">
    <property type="term" value="P:regulation of DNA-templated transcription"/>
    <property type="evidence" value="ECO:0007669"/>
    <property type="project" value="InterPro"/>
</dbReference>
<proteinExistence type="predicted"/>
<dbReference type="GO" id="GO:0043565">
    <property type="term" value="F:sequence-specific DNA binding"/>
    <property type="evidence" value="ECO:0007669"/>
    <property type="project" value="UniProtKB-ARBA"/>
</dbReference>
<dbReference type="STRING" id="1388748.GCA_000463155_03315"/>
<dbReference type="CDD" id="cd22231">
    <property type="entry name" value="RHH_NikR_HicB-like"/>
    <property type="match status" value="1"/>
</dbReference>
<dbReference type="EMBL" id="PYEP01000002">
    <property type="protein sequence ID" value="PSN08861.1"/>
    <property type="molecule type" value="Genomic_DNA"/>
</dbReference>
<dbReference type="Pfam" id="PF15919">
    <property type="entry name" value="HicB_lk_antitox"/>
    <property type="match status" value="1"/>
</dbReference>
<dbReference type="InterPro" id="IPR013321">
    <property type="entry name" value="Arc_rbn_hlx_hlx"/>
</dbReference>
<dbReference type="SUPFAM" id="SSF47598">
    <property type="entry name" value="Ribbon-helix-helix"/>
    <property type="match status" value="1"/>
</dbReference>
<protein>
    <submittedName>
        <fullName evidence="2">Type II toxin-antitoxin system HicB family antitoxin</fullName>
    </submittedName>
</protein>
<evidence type="ECO:0000259" key="1">
    <source>
        <dbReference type="Pfam" id="PF15919"/>
    </source>
</evidence>
<name>A0A2P8VMT0_9ENTR</name>
<dbReference type="Proteomes" id="UP000240212">
    <property type="component" value="Unassembled WGS sequence"/>
</dbReference>
<dbReference type="InterPro" id="IPR010985">
    <property type="entry name" value="Ribbon_hlx_hlx"/>
</dbReference>
<dbReference type="InterPro" id="IPR035069">
    <property type="entry name" value="TTHA1013/TTHA0281-like"/>
</dbReference>
<keyword evidence="3" id="KW-1185">Reference proteome</keyword>
<dbReference type="InterPro" id="IPR051404">
    <property type="entry name" value="TA_system_antitoxin"/>
</dbReference>
<comment type="caution">
    <text evidence="2">The sequence shown here is derived from an EMBL/GenBank/DDBJ whole genome shotgun (WGS) entry which is preliminary data.</text>
</comment>
<evidence type="ECO:0000313" key="2">
    <source>
        <dbReference type="EMBL" id="PSN08861.1"/>
    </source>
</evidence>
<dbReference type="RefSeq" id="WP_024548856.1">
    <property type="nucleotide sequence ID" value="NZ_CP188034.1"/>
</dbReference>
<gene>
    <name evidence="2" type="ORF">C7G83_05785</name>
</gene>
<feature type="domain" description="HicB-like antitoxin of toxin-antitoxin system" evidence="1">
    <location>
        <begin position="3"/>
        <end position="127"/>
    </location>
</feature>
<dbReference type="SUPFAM" id="SSF143100">
    <property type="entry name" value="TTHA1013/TTHA0281-like"/>
    <property type="match status" value="1"/>
</dbReference>
<reference evidence="2 3" key="1">
    <citation type="submission" date="2018-03" db="EMBL/GenBank/DDBJ databases">
        <title>Draft genome sequence of the first documented clinical Siccibacter turicensis isolate in Austria.</title>
        <authorList>
            <person name="Lepuschitz S."/>
            <person name="Pekard-Amenitsch S."/>
            <person name="Haunold R."/>
            <person name="Schill S."/>
            <person name="Mach R."/>
            <person name="Allerberger F."/>
            <person name="Ruppitsch W."/>
            <person name="Forsythe S.J."/>
        </authorList>
    </citation>
    <scope>NUCLEOTIDE SEQUENCE [LARGE SCALE GENOMIC DNA]</scope>
    <source>
        <strain evidence="2 3">6100069499-17</strain>
    </source>
</reference>
<dbReference type="PANTHER" id="PTHR34504">
    <property type="entry name" value="ANTITOXIN HICB"/>
    <property type="match status" value="1"/>
</dbReference>
<accession>A0A2P8VMT0</accession>